<organism evidence="1 2">
    <name type="scientific">Danaus plexippus plexippus</name>
    <dbReference type="NCBI Taxonomy" id="278856"/>
    <lineage>
        <taxon>Eukaryota</taxon>
        <taxon>Metazoa</taxon>
        <taxon>Ecdysozoa</taxon>
        <taxon>Arthropoda</taxon>
        <taxon>Hexapoda</taxon>
        <taxon>Insecta</taxon>
        <taxon>Pterygota</taxon>
        <taxon>Neoptera</taxon>
        <taxon>Endopterygota</taxon>
        <taxon>Lepidoptera</taxon>
        <taxon>Glossata</taxon>
        <taxon>Ditrysia</taxon>
        <taxon>Papilionoidea</taxon>
        <taxon>Nymphalidae</taxon>
        <taxon>Danainae</taxon>
        <taxon>Danaini</taxon>
        <taxon>Danaina</taxon>
        <taxon>Danaus</taxon>
        <taxon>Danaus</taxon>
    </lineage>
</organism>
<accession>A0A212EGJ6</accession>
<protein>
    <submittedName>
        <fullName evidence="1">Uncharacterized protein</fullName>
    </submittedName>
</protein>
<dbReference type="PANTHER" id="PTHR21580:SF28">
    <property type="entry name" value="BOREALIN N-TERMINAL DOMAIN-CONTAINING PROTEIN-RELATED"/>
    <property type="match status" value="1"/>
</dbReference>
<gene>
    <name evidence="1" type="ORF">KGM_206137</name>
</gene>
<evidence type="ECO:0000313" key="2">
    <source>
        <dbReference type="Proteomes" id="UP000007151"/>
    </source>
</evidence>
<proteinExistence type="predicted"/>
<dbReference type="EMBL" id="AGBW02015069">
    <property type="protein sequence ID" value="OWR40608.1"/>
    <property type="molecule type" value="Genomic_DNA"/>
</dbReference>
<dbReference type="InterPro" id="IPR051291">
    <property type="entry name" value="CIMAP"/>
</dbReference>
<dbReference type="eggNOG" id="ENOG502T7JQ">
    <property type="taxonomic scope" value="Eukaryota"/>
</dbReference>
<keyword evidence="2" id="KW-1185">Reference proteome</keyword>
<evidence type="ECO:0000313" key="1">
    <source>
        <dbReference type="EMBL" id="OWR40608.1"/>
    </source>
</evidence>
<dbReference type="Proteomes" id="UP000007151">
    <property type="component" value="Unassembled WGS sequence"/>
</dbReference>
<sequence>MAYELSDRFKQPTERFRLLEPGAYQYSNSPKVEPNKVPFLSNTPRKTVNINPVWTHVLYYADLPPKIPNCTSISSKIPRFPYEAFSEKDLEEILCKCGIENKCKCPVEDDEEIEKKEQVVCQRLVPRRLFKGIVPRSSLGDGLSAPSKRDNGFKLLPDGTKIRIFTKPKNDSPPFYNTNVIESTAFYQGCKWSKWTARRNSKFDTDAPGPSDYFIEKEPDINAICAEKVRALKRKTSKQYRFIEMVQRRNIIEGRPGPADYSPVSPKGTDLKILGPKAERFLISKYQDQPGPTAYLIKRDFDLVEIPAKPCQAKLPPPAGFGVRAVRLKPRKEEGPSPASYNARYKPCQVHRCKLVPFGSSSERFKNEVIEEDDYEDLIMNEIMKELNKTQDDSKIKNNPTWEFKSKTIRMKPLKKLLNEPSPADLPLTTPKSNRLLNLQKNCPFFSSERRLKPWFNWIPVHGKENTPGPAYYCLEKPQCLPAVCQGPINRSPRFPRAKFQTPAPNEYVVNGGIEDVLVTYNHRLNQNIQNKHSFKWNPPVEKSMPNLADKENILLQKSIQLLEFTDIFAEEQYDKKNSNQEDEEIKKSKLLRCFLFSKKMPNY</sequence>
<dbReference type="KEGG" id="dpl:KGM_206137"/>
<reference evidence="1 2" key="1">
    <citation type="journal article" date="2011" name="Cell">
        <title>The monarch butterfly genome yields insights into long-distance migration.</title>
        <authorList>
            <person name="Zhan S."/>
            <person name="Merlin C."/>
            <person name="Boore J.L."/>
            <person name="Reppert S.M."/>
        </authorList>
    </citation>
    <scope>NUCLEOTIDE SEQUENCE [LARGE SCALE GENOMIC DNA]</scope>
    <source>
        <strain evidence="1">F-2</strain>
    </source>
</reference>
<dbReference type="STRING" id="278856.A0A212EGJ6"/>
<dbReference type="PANTHER" id="PTHR21580">
    <property type="entry name" value="SHIPPO-1-RELATED"/>
    <property type="match status" value="1"/>
</dbReference>
<comment type="caution">
    <text evidence="1">The sequence shown here is derived from an EMBL/GenBank/DDBJ whole genome shotgun (WGS) entry which is preliminary data.</text>
</comment>
<name>A0A212EGJ6_DANPL</name>
<dbReference type="AlphaFoldDB" id="A0A212EGJ6"/>
<dbReference type="OrthoDB" id="2418081at2759"/>